<dbReference type="EMBL" id="CCXY01000144">
    <property type="protein sequence ID" value="CEG12433.1"/>
    <property type="molecule type" value="Genomic_DNA"/>
</dbReference>
<dbReference type="AlphaFoldDB" id="A0A098E8T1"/>
<dbReference type="Gene3D" id="3.40.50.1820">
    <property type="entry name" value="alpha/beta hydrolase"/>
    <property type="match status" value="1"/>
</dbReference>
<sequence>MIHPRGTGYSEGKRGDILDFSDFIEDYVEIIKGDKSYQDSKQKIILYGHSMSCAVALVGADKLHMTIGDYKKMTELNDAILDINHS</sequence>
<dbReference type="SUPFAM" id="SSF53474">
    <property type="entry name" value="alpha/beta-Hydrolases"/>
    <property type="match status" value="1"/>
</dbReference>
<name>A0A098E8T1_9ZZZZ</name>
<dbReference type="Pfam" id="PF12146">
    <property type="entry name" value="Hydrolase_4"/>
    <property type="match status" value="1"/>
</dbReference>
<dbReference type="InterPro" id="IPR029058">
    <property type="entry name" value="AB_hydrolase_fold"/>
</dbReference>
<evidence type="ECO:0000259" key="1">
    <source>
        <dbReference type="Pfam" id="PF12146"/>
    </source>
</evidence>
<evidence type="ECO:0000313" key="2">
    <source>
        <dbReference type="EMBL" id="CEG12433.1"/>
    </source>
</evidence>
<proteinExistence type="predicted"/>
<dbReference type="InterPro" id="IPR022742">
    <property type="entry name" value="Hydrolase_4"/>
</dbReference>
<gene>
    <name evidence="2" type="ORF">MSIBF_A2280014</name>
</gene>
<reference evidence="2" key="1">
    <citation type="submission" date="2014-09" db="EMBL/GenBank/DDBJ databases">
        <authorList>
            <person name="Probst J Alexander"/>
        </authorList>
    </citation>
    <scope>NUCLEOTIDE SEQUENCE</scope>
</reference>
<feature type="domain" description="Serine aminopeptidase S33" evidence="1">
    <location>
        <begin position="4"/>
        <end position="57"/>
    </location>
</feature>
<organism evidence="2">
    <name type="scientific">groundwater metagenome</name>
    <dbReference type="NCBI Taxonomy" id="717931"/>
    <lineage>
        <taxon>unclassified sequences</taxon>
        <taxon>metagenomes</taxon>
        <taxon>ecological metagenomes</taxon>
    </lineage>
</organism>
<accession>A0A098E8T1</accession>
<protein>
    <recommendedName>
        <fullName evidence="1">Serine aminopeptidase S33 domain-containing protein</fullName>
    </recommendedName>
</protein>